<evidence type="ECO:0000313" key="11">
    <source>
        <dbReference type="EMBL" id="CAK0764171.1"/>
    </source>
</evidence>
<feature type="transmembrane region" description="Helical" evidence="10">
    <location>
        <begin position="293"/>
        <end position="319"/>
    </location>
</feature>
<evidence type="ECO:0000256" key="3">
    <source>
        <dbReference type="ARBA" id="ARBA00022448"/>
    </source>
</evidence>
<evidence type="ECO:0000256" key="7">
    <source>
        <dbReference type="ARBA" id="ARBA00022989"/>
    </source>
</evidence>
<keyword evidence="6" id="KW-0067">ATP-binding</keyword>
<keyword evidence="4 10" id="KW-0812">Transmembrane</keyword>
<feature type="transmembrane region" description="Helical" evidence="10">
    <location>
        <begin position="12"/>
        <end position="30"/>
    </location>
</feature>
<feature type="transmembrane region" description="Helical" evidence="10">
    <location>
        <begin position="339"/>
        <end position="360"/>
    </location>
</feature>
<protein>
    <recommendedName>
        <fullName evidence="13">Ureide permease</fullName>
    </recommendedName>
</protein>
<evidence type="ECO:0000256" key="5">
    <source>
        <dbReference type="ARBA" id="ARBA00022741"/>
    </source>
</evidence>
<feature type="transmembrane region" description="Helical" evidence="10">
    <location>
        <begin position="84"/>
        <end position="101"/>
    </location>
</feature>
<accession>A0AAV1HXR8</accession>
<feature type="region of interest" description="Disordered" evidence="9">
    <location>
        <begin position="185"/>
        <end position="233"/>
    </location>
</feature>
<dbReference type="PANTHER" id="PTHR31081">
    <property type="entry name" value="UREIDE PERMEASE 1-RELATED-RELATED"/>
    <property type="match status" value="1"/>
</dbReference>
<dbReference type="Pfam" id="PF07168">
    <property type="entry name" value="Ureide_permease"/>
    <property type="match status" value="1"/>
</dbReference>
<feature type="transmembrane region" description="Helical" evidence="10">
    <location>
        <begin position="254"/>
        <end position="273"/>
    </location>
</feature>
<feature type="transmembrane region" description="Helical" evidence="10">
    <location>
        <begin position="399"/>
        <end position="420"/>
    </location>
</feature>
<comment type="subcellular location">
    <subcellularLocation>
        <location evidence="1">Membrane</location>
        <topology evidence="1">Multi-pass membrane protein</topology>
    </subcellularLocation>
</comment>
<feature type="transmembrane region" description="Helical" evidence="10">
    <location>
        <begin position="108"/>
        <end position="130"/>
    </location>
</feature>
<dbReference type="GO" id="GO:0016020">
    <property type="term" value="C:membrane"/>
    <property type="evidence" value="ECO:0007669"/>
    <property type="project" value="UniProtKB-SubCell"/>
</dbReference>
<keyword evidence="7 10" id="KW-1133">Transmembrane helix</keyword>
<evidence type="ECO:0000256" key="8">
    <source>
        <dbReference type="ARBA" id="ARBA00023136"/>
    </source>
</evidence>
<feature type="transmembrane region" description="Helical" evidence="10">
    <location>
        <begin position="372"/>
        <end position="392"/>
    </location>
</feature>
<dbReference type="InterPro" id="IPR030189">
    <property type="entry name" value="UPS_plant"/>
</dbReference>
<evidence type="ECO:0000256" key="6">
    <source>
        <dbReference type="ARBA" id="ARBA00022840"/>
    </source>
</evidence>
<keyword evidence="12" id="KW-1185">Reference proteome</keyword>
<keyword evidence="3" id="KW-0813">Transport</keyword>
<feature type="transmembrane region" description="Helical" evidence="10">
    <location>
        <begin position="142"/>
        <end position="162"/>
    </location>
</feature>
<dbReference type="EMBL" id="CAUYUE010000004">
    <property type="protein sequence ID" value="CAK0764171.1"/>
    <property type="molecule type" value="Genomic_DNA"/>
</dbReference>
<evidence type="ECO:0000256" key="4">
    <source>
        <dbReference type="ARBA" id="ARBA00022692"/>
    </source>
</evidence>
<comment type="caution">
    <text evidence="11">The sequence shown here is derived from an EMBL/GenBank/DDBJ whole genome shotgun (WGS) entry which is preliminary data.</text>
</comment>
<dbReference type="GO" id="GO:0005274">
    <property type="term" value="F:allantoin:proton symporter activity"/>
    <property type="evidence" value="ECO:0007669"/>
    <property type="project" value="TreeGrafter"/>
</dbReference>
<proteinExistence type="inferred from homology"/>
<dbReference type="Proteomes" id="UP001314263">
    <property type="component" value="Unassembled WGS sequence"/>
</dbReference>
<evidence type="ECO:0008006" key="13">
    <source>
        <dbReference type="Google" id="ProtNLM"/>
    </source>
</evidence>
<feature type="compositionally biased region" description="Basic and acidic residues" evidence="9">
    <location>
        <begin position="203"/>
        <end position="219"/>
    </location>
</feature>
<evidence type="ECO:0000256" key="1">
    <source>
        <dbReference type="ARBA" id="ARBA00004141"/>
    </source>
</evidence>
<evidence type="ECO:0000256" key="2">
    <source>
        <dbReference type="ARBA" id="ARBA00005931"/>
    </source>
</evidence>
<feature type="transmembrane region" description="Helical" evidence="10">
    <location>
        <begin position="42"/>
        <end position="64"/>
    </location>
</feature>
<sequence length="426" mass="45515">MYVVTSKDGGIILMIAALILLGTWPALLNLLERKGRVPQHTFMDYCLTNYLVAIVIALTLGQIGHSTEDTPNFATQLHQDNGPSVGFALAGGIFLCLGNLGTQYGLAFVGLSITEVVSSSLTVVGGTILNYFLDDRINRAEILFPGVGCFLIAAIVGLLVHASNTDDINAKLGIRKGHWLKNITAKESHEVPPPNGTMSSPDKALKDDSAKGADPEKGGKYGSGTSTGSSARGSAEFLSDVEGKRAIKVVGSPLVIGMCILVFNGVCYTLFSPSFNLATNDQWHRLPPGVPKLVVYTAFFYFSTMFFALSFFLNVIFLYKPILGAPKSSFTAYLKDWGVNRIIAFCAGIICGLGNTFQFMGGQAAGYAAADSVQALPLVSTIWGVVLFGEYFRSSKRTYLLLAVMLLMFAAAVGLLMGSAGHRQTS</sequence>
<dbReference type="AlphaFoldDB" id="A0AAV1HXR8"/>
<feature type="compositionally biased region" description="Low complexity" evidence="9">
    <location>
        <begin position="223"/>
        <end position="233"/>
    </location>
</feature>
<keyword evidence="8 10" id="KW-0472">Membrane</keyword>
<organism evidence="11 12">
    <name type="scientific">Coccomyxa viridis</name>
    <dbReference type="NCBI Taxonomy" id="1274662"/>
    <lineage>
        <taxon>Eukaryota</taxon>
        <taxon>Viridiplantae</taxon>
        <taxon>Chlorophyta</taxon>
        <taxon>core chlorophytes</taxon>
        <taxon>Trebouxiophyceae</taxon>
        <taxon>Trebouxiophyceae incertae sedis</taxon>
        <taxon>Coccomyxaceae</taxon>
        <taxon>Coccomyxa</taxon>
    </lineage>
</organism>
<evidence type="ECO:0000256" key="9">
    <source>
        <dbReference type="SAM" id="MobiDB-lite"/>
    </source>
</evidence>
<dbReference type="PANTHER" id="PTHR31081:SF5">
    <property type="entry name" value="UREIDE PERMEASE 1-RELATED"/>
    <property type="match status" value="1"/>
</dbReference>
<evidence type="ECO:0000256" key="10">
    <source>
        <dbReference type="SAM" id="Phobius"/>
    </source>
</evidence>
<reference evidence="11 12" key="1">
    <citation type="submission" date="2023-10" db="EMBL/GenBank/DDBJ databases">
        <authorList>
            <person name="Maclean D."/>
            <person name="Macfadyen A."/>
        </authorList>
    </citation>
    <scope>NUCLEOTIDE SEQUENCE [LARGE SCALE GENOMIC DNA]</scope>
</reference>
<dbReference type="InterPro" id="IPR009834">
    <property type="entry name" value="Ureide_permease"/>
</dbReference>
<keyword evidence="5" id="KW-0547">Nucleotide-binding</keyword>
<gene>
    <name evidence="11" type="ORF">CVIRNUC_003131</name>
</gene>
<comment type="similarity">
    <text evidence="2">Belongs to the plant ureide permease (TC 2.A.7.19) family.</text>
</comment>
<dbReference type="GO" id="GO:0015505">
    <property type="term" value="F:uracil:monoatomic cation symporter activity"/>
    <property type="evidence" value="ECO:0007669"/>
    <property type="project" value="TreeGrafter"/>
</dbReference>
<evidence type="ECO:0000313" key="12">
    <source>
        <dbReference type="Proteomes" id="UP001314263"/>
    </source>
</evidence>
<dbReference type="GO" id="GO:0005524">
    <property type="term" value="F:ATP binding"/>
    <property type="evidence" value="ECO:0007669"/>
    <property type="project" value="UniProtKB-KW"/>
</dbReference>
<name>A0AAV1HXR8_9CHLO</name>